<accession>A0A8C5AYX8</accession>
<evidence type="ECO:0000256" key="1">
    <source>
        <dbReference type="ARBA" id="ARBA00004613"/>
    </source>
</evidence>
<keyword evidence="6 9" id="KW-0732">Signal</keyword>
<dbReference type="GO" id="GO:0005179">
    <property type="term" value="F:hormone activity"/>
    <property type="evidence" value="ECO:0007669"/>
    <property type="project" value="UniProtKB-KW"/>
</dbReference>
<dbReference type="InterPro" id="IPR000187">
    <property type="entry name" value="CRF"/>
</dbReference>
<keyword evidence="12" id="KW-1185">Reference proteome</keyword>
<evidence type="ECO:0000313" key="12">
    <source>
        <dbReference type="Proteomes" id="UP000694546"/>
    </source>
</evidence>
<dbReference type="Pfam" id="PF00473">
    <property type="entry name" value="CRF"/>
    <property type="match status" value="1"/>
</dbReference>
<keyword evidence="4" id="KW-0964">Secreted</keyword>
<dbReference type="Ensembl" id="ENSGMOT00000025280.1">
    <property type="protein sequence ID" value="ENSGMOP00000036635.1"/>
    <property type="gene ID" value="ENSGMOG00000028941.1"/>
</dbReference>
<evidence type="ECO:0000259" key="10">
    <source>
        <dbReference type="Pfam" id="PF00473"/>
    </source>
</evidence>
<comment type="subcellular location">
    <subcellularLocation>
        <location evidence="1">Secreted</location>
    </subcellularLocation>
</comment>
<evidence type="ECO:0000256" key="5">
    <source>
        <dbReference type="ARBA" id="ARBA00022702"/>
    </source>
</evidence>
<evidence type="ECO:0000256" key="6">
    <source>
        <dbReference type="ARBA" id="ARBA00022729"/>
    </source>
</evidence>
<evidence type="ECO:0000313" key="11">
    <source>
        <dbReference type="Ensembl" id="ENSGMOP00000036635.1"/>
    </source>
</evidence>
<keyword evidence="5" id="KW-0372">Hormone</keyword>
<comment type="function">
    <text evidence="7">Suppresses food intake, delays gastric emptying and decreases heat-induced edema. Might represent an endogenous ligand for maintaining homeostasis after stress.</text>
</comment>
<evidence type="ECO:0000256" key="9">
    <source>
        <dbReference type="SAM" id="SignalP"/>
    </source>
</evidence>
<sequence length="154" mass="16923">MLSPLRTLLLISVLCARSSSLCLRLSHRGSDVLCAREHNQDFSGDPRGGAQAPNYLPAPDQWGSLSRGSGFLSSADSRAKRISNGQPNYRILSQTKLRSKILQNSGRSDRRSKFTLSLDVPTNIMNILFDIAKAKNMRAKAADNARLLAQIGRK</sequence>
<dbReference type="GeneTree" id="ENSGT00940000160568"/>
<dbReference type="GO" id="GO:0005615">
    <property type="term" value="C:extracellular space"/>
    <property type="evidence" value="ECO:0007669"/>
    <property type="project" value="InterPro"/>
</dbReference>
<dbReference type="OMA" id="ISNGQPN"/>
<dbReference type="Proteomes" id="UP000694546">
    <property type="component" value="Chromosome 19"/>
</dbReference>
<evidence type="ECO:0000256" key="7">
    <source>
        <dbReference type="ARBA" id="ARBA00025160"/>
    </source>
</evidence>
<dbReference type="GO" id="GO:0031669">
    <property type="term" value="P:cellular response to nutrient levels"/>
    <property type="evidence" value="ECO:0007669"/>
    <property type="project" value="TreeGrafter"/>
</dbReference>
<organism evidence="11 12">
    <name type="scientific">Gadus morhua</name>
    <name type="common">Atlantic cod</name>
    <dbReference type="NCBI Taxonomy" id="8049"/>
    <lineage>
        <taxon>Eukaryota</taxon>
        <taxon>Metazoa</taxon>
        <taxon>Chordata</taxon>
        <taxon>Craniata</taxon>
        <taxon>Vertebrata</taxon>
        <taxon>Euteleostomi</taxon>
        <taxon>Actinopterygii</taxon>
        <taxon>Neopterygii</taxon>
        <taxon>Teleostei</taxon>
        <taxon>Neoteleostei</taxon>
        <taxon>Acanthomorphata</taxon>
        <taxon>Zeiogadaria</taxon>
        <taxon>Gadariae</taxon>
        <taxon>Gadiformes</taxon>
        <taxon>Gadoidei</taxon>
        <taxon>Gadidae</taxon>
        <taxon>Gadus</taxon>
    </lineage>
</organism>
<dbReference type="AlphaFoldDB" id="A0A8C5AYX8"/>
<feature type="region of interest" description="Disordered" evidence="8">
    <location>
        <begin position="42"/>
        <end position="61"/>
    </location>
</feature>
<dbReference type="GO" id="GO:0051431">
    <property type="term" value="F:corticotropin-releasing hormone receptor 2 binding"/>
    <property type="evidence" value="ECO:0007669"/>
    <property type="project" value="InterPro"/>
</dbReference>
<proteinExistence type="inferred from homology"/>
<feature type="domain" description="Corticotropin-releasing factor" evidence="10">
    <location>
        <begin position="114"/>
        <end position="151"/>
    </location>
</feature>
<dbReference type="GO" id="GO:0007586">
    <property type="term" value="P:digestion"/>
    <property type="evidence" value="ECO:0007669"/>
    <property type="project" value="InterPro"/>
</dbReference>
<evidence type="ECO:0000256" key="4">
    <source>
        <dbReference type="ARBA" id="ARBA00022525"/>
    </source>
</evidence>
<evidence type="ECO:0000256" key="8">
    <source>
        <dbReference type="SAM" id="MobiDB-lite"/>
    </source>
</evidence>
<reference evidence="11" key="2">
    <citation type="submission" date="2025-09" db="UniProtKB">
        <authorList>
            <consortium name="Ensembl"/>
        </authorList>
    </citation>
    <scope>IDENTIFICATION</scope>
</reference>
<dbReference type="PANTHER" id="PTHR17575:SF1">
    <property type="entry name" value="UROCORTIN-3"/>
    <property type="match status" value="1"/>
</dbReference>
<protein>
    <submittedName>
        <fullName evidence="11">Urocortin 3, like</fullName>
    </submittedName>
</protein>
<name>A0A8C5AYX8_GADMO</name>
<feature type="chain" id="PRO_5034284636" evidence="9">
    <location>
        <begin position="21"/>
        <end position="154"/>
    </location>
</feature>
<dbReference type="GO" id="GO:0007189">
    <property type="term" value="P:adenylate cyclase-activating G protein-coupled receptor signaling pathway"/>
    <property type="evidence" value="ECO:0007669"/>
    <property type="project" value="TreeGrafter"/>
</dbReference>
<evidence type="ECO:0000256" key="3">
    <source>
        <dbReference type="ARBA" id="ARBA00011328"/>
    </source>
</evidence>
<reference evidence="11" key="1">
    <citation type="submission" date="2025-08" db="UniProtKB">
        <authorList>
            <consortium name="Ensembl"/>
        </authorList>
    </citation>
    <scope>IDENTIFICATION</scope>
</reference>
<evidence type="ECO:0000256" key="2">
    <source>
        <dbReference type="ARBA" id="ARBA00009287"/>
    </source>
</evidence>
<comment type="subunit">
    <text evidence="3">Binds with high affinity to CRF receptors 2-alpha and 2-beta.</text>
</comment>
<dbReference type="GO" id="GO:0009755">
    <property type="term" value="P:hormone-mediated signaling pathway"/>
    <property type="evidence" value="ECO:0007669"/>
    <property type="project" value="TreeGrafter"/>
</dbReference>
<comment type="similarity">
    <text evidence="2">Belongs to the sauvagine/corticotropin-releasing factor/urotensin I family.</text>
</comment>
<dbReference type="PANTHER" id="PTHR17575">
    <property type="entry name" value="UROCORTIN-2 AND 3"/>
    <property type="match status" value="1"/>
</dbReference>
<feature type="signal peptide" evidence="9">
    <location>
        <begin position="1"/>
        <end position="20"/>
    </location>
</feature>
<dbReference type="InterPro" id="IPR024270">
    <property type="entry name" value="Urocortin_II/III"/>
</dbReference>